<keyword evidence="11" id="KW-0966">Cell projection</keyword>
<evidence type="ECO:0000256" key="5">
    <source>
        <dbReference type="ARBA" id="ARBA00022500"/>
    </source>
</evidence>
<evidence type="ECO:0000256" key="4">
    <source>
        <dbReference type="ARBA" id="ARBA00022475"/>
    </source>
</evidence>
<dbReference type="Proteomes" id="UP001623592">
    <property type="component" value="Unassembled WGS sequence"/>
</dbReference>
<keyword evidence="4 10" id="KW-1003">Cell membrane</keyword>
<evidence type="ECO:0000256" key="6">
    <source>
        <dbReference type="ARBA" id="ARBA00022692"/>
    </source>
</evidence>
<evidence type="ECO:0000313" key="11">
    <source>
        <dbReference type="EMBL" id="MFL0251625.1"/>
    </source>
</evidence>
<evidence type="ECO:0000256" key="2">
    <source>
        <dbReference type="ARBA" id="ARBA00004162"/>
    </source>
</evidence>
<evidence type="ECO:0000256" key="8">
    <source>
        <dbReference type="ARBA" id="ARBA00022989"/>
    </source>
</evidence>
<organism evidence="11 12">
    <name type="scientific">Clostridium neuense</name>
    <dbReference type="NCBI Taxonomy" id="1728934"/>
    <lineage>
        <taxon>Bacteria</taxon>
        <taxon>Bacillati</taxon>
        <taxon>Bacillota</taxon>
        <taxon>Clostridia</taxon>
        <taxon>Eubacteriales</taxon>
        <taxon>Clostridiaceae</taxon>
        <taxon>Clostridium</taxon>
    </lineage>
</organism>
<keyword evidence="6 10" id="KW-0812">Transmembrane</keyword>
<comment type="function">
    <text evidence="1 10">Controls the rotational direction of flagella during chemotaxis.</text>
</comment>
<dbReference type="InterPro" id="IPR005503">
    <property type="entry name" value="FliL"/>
</dbReference>
<evidence type="ECO:0000256" key="7">
    <source>
        <dbReference type="ARBA" id="ARBA00022779"/>
    </source>
</evidence>
<gene>
    <name evidence="11" type="primary">fliL</name>
    <name evidence="11" type="ORF">ACJDT4_14475</name>
</gene>
<evidence type="ECO:0000313" key="12">
    <source>
        <dbReference type="Proteomes" id="UP001623592"/>
    </source>
</evidence>
<dbReference type="Pfam" id="PF03748">
    <property type="entry name" value="FliL"/>
    <property type="match status" value="1"/>
</dbReference>
<protein>
    <recommendedName>
        <fullName evidence="10">Flagellar protein FliL</fullName>
    </recommendedName>
</protein>
<keyword evidence="9 10" id="KW-0472">Membrane</keyword>
<keyword evidence="7 10" id="KW-0283">Flagellar rotation</keyword>
<comment type="caution">
    <text evidence="11">The sequence shown here is derived from an EMBL/GenBank/DDBJ whole genome shotgun (WGS) entry which is preliminary data.</text>
</comment>
<evidence type="ECO:0000256" key="9">
    <source>
        <dbReference type="ARBA" id="ARBA00023136"/>
    </source>
</evidence>
<accession>A0ABW8THV0</accession>
<sequence length="182" mass="19952">MADDKKKDEDKKGGKGSKLITILLIAIIVLLLVAGGAFYFLVFSKQNKGNSANTATANTNTVQQTSSGMVTTVDVDEQTYSFEDITTNLADTDSAKFIKADVALGYDPNTNKKLQSELEDKTSIKTPILRSEIVGVLRSKKAADFSDQKKLEQIETEILNKVNTHLKNGRVSNVYFSNLVIQ</sequence>
<keyword evidence="11" id="KW-0282">Flagellum</keyword>
<keyword evidence="12" id="KW-1185">Reference proteome</keyword>
<keyword evidence="5 10" id="KW-0145">Chemotaxis</keyword>
<keyword evidence="11" id="KW-0969">Cilium</keyword>
<proteinExistence type="inferred from homology"/>
<comment type="similarity">
    <text evidence="3 10">Belongs to the FliL family.</text>
</comment>
<dbReference type="RefSeq" id="WP_406788276.1">
    <property type="nucleotide sequence ID" value="NZ_JBJIAA010000011.1"/>
</dbReference>
<name>A0ABW8THV0_9CLOT</name>
<feature type="transmembrane region" description="Helical" evidence="10">
    <location>
        <begin position="20"/>
        <end position="42"/>
    </location>
</feature>
<evidence type="ECO:0000256" key="1">
    <source>
        <dbReference type="ARBA" id="ARBA00002254"/>
    </source>
</evidence>
<keyword evidence="8 10" id="KW-1133">Transmembrane helix</keyword>
<dbReference type="EMBL" id="JBJIAA010000011">
    <property type="protein sequence ID" value="MFL0251625.1"/>
    <property type="molecule type" value="Genomic_DNA"/>
</dbReference>
<dbReference type="PANTHER" id="PTHR35091">
    <property type="entry name" value="FLAGELLAR PROTEIN FLIL"/>
    <property type="match status" value="1"/>
</dbReference>
<dbReference type="PANTHER" id="PTHR35091:SF2">
    <property type="entry name" value="FLAGELLAR PROTEIN FLIL"/>
    <property type="match status" value="1"/>
</dbReference>
<evidence type="ECO:0000256" key="10">
    <source>
        <dbReference type="RuleBase" id="RU364125"/>
    </source>
</evidence>
<evidence type="ECO:0000256" key="3">
    <source>
        <dbReference type="ARBA" id="ARBA00008281"/>
    </source>
</evidence>
<reference evidence="11 12" key="1">
    <citation type="submission" date="2024-11" db="EMBL/GenBank/DDBJ databases">
        <authorList>
            <person name="Heng Y.C."/>
            <person name="Lim A.C.H."/>
            <person name="Lee J.K.Y."/>
            <person name="Kittelmann S."/>
        </authorList>
    </citation>
    <scope>NUCLEOTIDE SEQUENCE [LARGE SCALE GENOMIC DNA]</scope>
    <source>
        <strain evidence="11 12">WILCCON 0114</strain>
    </source>
</reference>
<comment type="subcellular location">
    <subcellularLocation>
        <location evidence="2">Cell membrane</location>
        <topology evidence="2">Single-pass membrane protein</topology>
    </subcellularLocation>
</comment>